<comment type="caution">
    <text evidence="1">The sequence shown here is derived from an EMBL/GenBank/DDBJ whole genome shotgun (WGS) entry which is preliminary data.</text>
</comment>
<dbReference type="Proteomes" id="UP001281447">
    <property type="component" value="Unassembled WGS sequence"/>
</dbReference>
<organism evidence="1 2">
    <name type="scientific">Tigheibacillus halophilus</name>
    <dbReference type="NCBI Taxonomy" id="361280"/>
    <lineage>
        <taxon>Bacteria</taxon>
        <taxon>Bacillati</taxon>
        <taxon>Bacillota</taxon>
        <taxon>Bacilli</taxon>
        <taxon>Bacillales</taxon>
        <taxon>Bacillaceae</taxon>
        <taxon>Tigheibacillus</taxon>
    </lineage>
</organism>
<accession>A0ABU5C7A0</accession>
<sequence length="49" mass="5546">MTKIILETSIANEVPILSVFKRKYIIVRNHERLGAGGWTDNLQIYTGSV</sequence>
<keyword evidence="2" id="KW-1185">Reference proteome</keyword>
<name>A0ABU5C7A0_9BACI</name>
<evidence type="ECO:0000313" key="1">
    <source>
        <dbReference type="EMBL" id="MDY0394945.1"/>
    </source>
</evidence>
<dbReference type="EMBL" id="JAWDIP010000003">
    <property type="protein sequence ID" value="MDY0394945.1"/>
    <property type="molecule type" value="Genomic_DNA"/>
</dbReference>
<proteinExistence type="predicted"/>
<gene>
    <name evidence="1" type="ORF">RWE15_11520</name>
</gene>
<dbReference type="RefSeq" id="WP_390355680.1">
    <property type="nucleotide sequence ID" value="NZ_JBHUIZ010000010.1"/>
</dbReference>
<reference evidence="1 2" key="1">
    <citation type="submission" date="2023-10" db="EMBL/GenBank/DDBJ databases">
        <title>Virgibacillus halophilus 5B73C genome.</title>
        <authorList>
            <person name="Miliotis G."/>
            <person name="Sengupta P."/>
            <person name="Hameed A."/>
            <person name="Chuvochina M."/>
            <person name="Mcdonagh F."/>
            <person name="Simpson A.C."/>
            <person name="Singh N.K."/>
            <person name="Rekha P.D."/>
            <person name="Raman K."/>
            <person name="Hugenholtz P."/>
            <person name="Venkateswaran K."/>
        </authorList>
    </citation>
    <scope>NUCLEOTIDE SEQUENCE [LARGE SCALE GENOMIC DNA]</scope>
    <source>
        <strain evidence="1 2">5B73C</strain>
    </source>
</reference>
<evidence type="ECO:0000313" key="2">
    <source>
        <dbReference type="Proteomes" id="UP001281447"/>
    </source>
</evidence>
<protein>
    <submittedName>
        <fullName evidence="1">Uncharacterized protein</fullName>
    </submittedName>
</protein>